<gene>
    <name evidence="1" type="ORF">STRTUCAR8_06958</name>
</gene>
<dbReference type="Proteomes" id="UP000010931">
    <property type="component" value="Unassembled WGS sequence"/>
</dbReference>
<name>L7EYL9_STRT8</name>
<keyword evidence="2" id="KW-1185">Reference proteome</keyword>
<comment type="caution">
    <text evidence="1">The sequence shown here is derived from an EMBL/GenBank/DDBJ whole genome shotgun (WGS) entry which is preliminary data.</text>
</comment>
<evidence type="ECO:0000313" key="2">
    <source>
        <dbReference type="Proteomes" id="UP000010931"/>
    </source>
</evidence>
<protein>
    <submittedName>
        <fullName evidence="1">Toxin-antitoxin system, toxin component, RelE family</fullName>
    </submittedName>
</protein>
<accession>L7EYL9</accession>
<dbReference type="Pfam" id="PF05973">
    <property type="entry name" value="Gp49"/>
    <property type="match status" value="1"/>
</dbReference>
<evidence type="ECO:0000313" key="1">
    <source>
        <dbReference type="EMBL" id="ELP63460.1"/>
    </source>
</evidence>
<organism evidence="1 2">
    <name type="scientific">Streptomyces turgidiscabies (strain Car8)</name>
    <dbReference type="NCBI Taxonomy" id="698760"/>
    <lineage>
        <taxon>Bacteria</taxon>
        <taxon>Bacillati</taxon>
        <taxon>Actinomycetota</taxon>
        <taxon>Actinomycetes</taxon>
        <taxon>Kitasatosporales</taxon>
        <taxon>Streptomycetaceae</taxon>
        <taxon>Streptomyces</taxon>
    </lineage>
</organism>
<dbReference type="AlphaFoldDB" id="L7EYL9"/>
<dbReference type="EMBL" id="AEJB01000515">
    <property type="protein sequence ID" value="ELP63460.1"/>
    <property type="molecule type" value="Genomic_DNA"/>
</dbReference>
<dbReference type="STRING" id="85558.T45_01496"/>
<sequence length="128" mass="14604">MAWHLEMAGEVRDWLHTLRKDNRATAQLVGQAIQALVDEGPDLGRPLVDRIKGSTLHHLKELRPGSAGSSEIRILFVFDPERNAVLLVAGDKAGQWSEWYRRAIPMAEARYAEWLVHLKQRQQKEAQT</sequence>
<dbReference type="PATRIC" id="fig|698760.3.peg.7685"/>
<reference evidence="1 2" key="1">
    <citation type="journal article" date="2011" name="Plasmid">
        <title>Streptomyces turgidiscabies Car8 contains a modular pathogenicity island that shares virulence genes with other actinobacterial plant pathogens.</title>
        <authorList>
            <person name="Huguet-Tapia J.C."/>
            <person name="Badger J.H."/>
            <person name="Loria R."/>
            <person name="Pettis G.S."/>
        </authorList>
    </citation>
    <scope>NUCLEOTIDE SEQUENCE [LARGE SCALE GENOMIC DNA]</scope>
    <source>
        <strain evidence="1 2">Car8</strain>
    </source>
</reference>
<proteinExistence type="predicted"/>
<dbReference type="InterPro" id="IPR009241">
    <property type="entry name" value="HigB-like"/>
</dbReference>